<dbReference type="OrthoDB" id="8859549at2"/>
<gene>
    <name evidence="3" type="ORF">BCF74_102183</name>
</gene>
<dbReference type="Pfam" id="PF01337">
    <property type="entry name" value="Barstar"/>
    <property type="match status" value="1"/>
</dbReference>
<comment type="similarity">
    <text evidence="1">Belongs to the barstar family.</text>
</comment>
<evidence type="ECO:0000313" key="4">
    <source>
        <dbReference type="Proteomes" id="UP000237822"/>
    </source>
</evidence>
<dbReference type="Gene3D" id="3.30.370.10">
    <property type="entry name" value="Barstar-like"/>
    <property type="match status" value="1"/>
</dbReference>
<dbReference type="AlphaFoldDB" id="A0A2T0UZJ0"/>
<dbReference type="EMBL" id="PVTI01000002">
    <property type="protein sequence ID" value="PRY63350.1"/>
    <property type="molecule type" value="Genomic_DNA"/>
</dbReference>
<organism evidence="3 4">
    <name type="scientific">Knoellia remsis</name>
    <dbReference type="NCBI Taxonomy" id="407159"/>
    <lineage>
        <taxon>Bacteria</taxon>
        <taxon>Bacillati</taxon>
        <taxon>Actinomycetota</taxon>
        <taxon>Actinomycetes</taxon>
        <taxon>Micrococcales</taxon>
        <taxon>Intrasporangiaceae</taxon>
        <taxon>Knoellia</taxon>
    </lineage>
</organism>
<dbReference type="InterPro" id="IPR000468">
    <property type="entry name" value="Barstar"/>
</dbReference>
<feature type="domain" description="Barstar (barnase inhibitor)" evidence="2">
    <location>
        <begin position="31"/>
        <end position="102"/>
    </location>
</feature>
<sequence length="114" mass="12497">MRILGDRVDLDGLIADAEEEGRTVEVIPAGATKEESLAAFSEVLNFPEWFGMNLDALADCLDTFARETTNEWELVWDGVARLRESDPKAAAGIESVLADVGADHPKVHMTIINR</sequence>
<accession>A0A2T0UZJ0</accession>
<protein>
    <submittedName>
        <fullName evidence="3">Barstar (Barnase inhibitor)</fullName>
    </submittedName>
</protein>
<dbReference type="RefSeq" id="WP_106296371.1">
    <property type="nucleotide sequence ID" value="NZ_PVTI01000002.1"/>
</dbReference>
<dbReference type="SUPFAM" id="SSF52038">
    <property type="entry name" value="Barstar-related"/>
    <property type="match status" value="1"/>
</dbReference>
<comment type="caution">
    <text evidence="3">The sequence shown here is derived from an EMBL/GenBank/DDBJ whole genome shotgun (WGS) entry which is preliminary data.</text>
</comment>
<reference evidence="3 4" key="1">
    <citation type="submission" date="2018-03" db="EMBL/GenBank/DDBJ databases">
        <title>Genomic Encyclopedia of Archaeal and Bacterial Type Strains, Phase II (KMG-II): from individual species to whole genera.</title>
        <authorList>
            <person name="Goeker M."/>
        </authorList>
    </citation>
    <scope>NUCLEOTIDE SEQUENCE [LARGE SCALE GENOMIC DNA]</scope>
    <source>
        <strain evidence="3 4">ATCC BAA-1496</strain>
    </source>
</reference>
<dbReference type="Proteomes" id="UP000237822">
    <property type="component" value="Unassembled WGS sequence"/>
</dbReference>
<evidence type="ECO:0000313" key="3">
    <source>
        <dbReference type="EMBL" id="PRY63350.1"/>
    </source>
</evidence>
<evidence type="ECO:0000256" key="1">
    <source>
        <dbReference type="ARBA" id="ARBA00006845"/>
    </source>
</evidence>
<dbReference type="InterPro" id="IPR035905">
    <property type="entry name" value="Barstar-like_sf"/>
</dbReference>
<evidence type="ECO:0000259" key="2">
    <source>
        <dbReference type="Pfam" id="PF01337"/>
    </source>
</evidence>
<proteinExistence type="inferred from homology"/>
<keyword evidence="4" id="KW-1185">Reference proteome</keyword>
<name>A0A2T0UZJ0_9MICO</name>